<dbReference type="EMBL" id="JAVLSJ010000005">
    <property type="protein sequence ID" value="MDR9848881.1"/>
    <property type="molecule type" value="Genomic_DNA"/>
</dbReference>
<comment type="caution">
    <text evidence="1">The sequence shown here is derived from an EMBL/GenBank/DDBJ whole genome shotgun (WGS) entry which is preliminary data.</text>
</comment>
<dbReference type="Proteomes" id="UP001246576">
    <property type="component" value="Unassembled WGS sequence"/>
</dbReference>
<proteinExistence type="predicted"/>
<protein>
    <submittedName>
        <fullName evidence="1">Uncharacterized protein</fullName>
    </submittedName>
</protein>
<name>A0ABU2EL74_9BURK</name>
<dbReference type="RefSeq" id="WP_310160629.1">
    <property type="nucleotide sequence ID" value="NZ_JAVLSJ010000005.1"/>
</dbReference>
<organism evidence="1 2">
    <name type="scientific">Herbaspirillum huttiense subsp. lycopersici</name>
    <dbReference type="NCBI Taxonomy" id="3074428"/>
    <lineage>
        <taxon>Bacteria</taxon>
        <taxon>Pseudomonadati</taxon>
        <taxon>Pseudomonadota</taxon>
        <taxon>Betaproteobacteria</taxon>
        <taxon>Burkholderiales</taxon>
        <taxon>Oxalobacteraceae</taxon>
        <taxon>Herbaspirillum</taxon>
    </lineage>
</organism>
<accession>A0ABU2EL74</accession>
<evidence type="ECO:0000313" key="2">
    <source>
        <dbReference type="Proteomes" id="UP001246576"/>
    </source>
</evidence>
<sequence length="195" mass="22735">MFTLFTAFAPSVSAKEISTKDLALLKQDLHIPVTWHIKKNMAPLGKDFPETYCTVFLSRKSKQWLGELCLTSNTDFIQTMGIWNEVPEEEDWADRSRYEVGYWRVTPLSIYPMTPFILNPIKNYAAESDCYMEDGPVYRATSMCHTTLYEMRPGVFIYSIFHVFDNVKRKQKVKISDIRALWLQVGNKVRKQSSR</sequence>
<gene>
    <name evidence="1" type="ORF">RI048_11680</name>
</gene>
<evidence type="ECO:0000313" key="1">
    <source>
        <dbReference type="EMBL" id="MDR9848881.1"/>
    </source>
</evidence>
<keyword evidence="2" id="KW-1185">Reference proteome</keyword>
<reference evidence="1" key="1">
    <citation type="submission" date="2023-09" db="EMBL/GenBank/DDBJ databases">
        <title>Description of first Herbaspirillum huttiense subsp. nephrolepsisexaltata and Herbaspirillum huttiense subsp. lycopersicon.</title>
        <authorList>
            <person name="Poudel M."/>
            <person name="Sharma A."/>
            <person name="Goss E."/>
            <person name="Tapia J.H."/>
            <person name="Harmon C.M."/>
            <person name="Jones J.B."/>
        </authorList>
    </citation>
    <scope>NUCLEOTIDE SEQUENCE</scope>
    <source>
        <strain evidence="1">SE1</strain>
    </source>
</reference>